<gene>
    <name evidence="1" type="ordered locus">Pnap_4838</name>
</gene>
<dbReference type="KEGG" id="pna:Pnap_4838"/>
<dbReference type="RefSeq" id="WP_011798274.1">
    <property type="nucleotide sequence ID" value="NC_008759.1"/>
</dbReference>
<proteinExistence type="predicted"/>
<name>A1VW75_POLNA</name>
<dbReference type="AlphaFoldDB" id="A1VW75"/>
<dbReference type="Proteomes" id="UP000000644">
    <property type="component" value="Plasmid pPNAP03"/>
</dbReference>
<sequence>MNQYKCHNCGWVHAVIPLVQAEAAVLAANEYYLSKGLAPTETLESYLKCVRCGASSDKFLPARPSDVPFGTTIDTVVMP</sequence>
<reference evidence="2" key="1">
    <citation type="journal article" date="2009" name="Environ. Microbiol.">
        <title>The genome of Polaromonas naphthalenivorans strain CJ2, isolated from coal tar-contaminated sediment, reveals physiological and metabolic versatility and evolution through extensive horizontal gene transfer.</title>
        <authorList>
            <person name="Yagi J.M."/>
            <person name="Sims D."/>
            <person name="Brettin T."/>
            <person name="Bruce D."/>
            <person name="Madsen E.L."/>
        </authorList>
    </citation>
    <scope>NUCLEOTIDE SEQUENCE [LARGE SCALE GENOMIC DNA]</scope>
    <source>
        <strain evidence="2">CJ2</strain>
        <plasmid evidence="2">Plasmid pPNAP03</plasmid>
    </source>
</reference>
<keyword evidence="2" id="KW-1185">Reference proteome</keyword>
<organism evidence="1 2">
    <name type="scientific">Polaromonas naphthalenivorans (strain CJ2)</name>
    <dbReference type="NCBI Taxonomy" id="365044"/>
    <lineage>
        <taxon>Bacteria</taxon>
        <taxon>Pseudomonadati</taxon>
        <taxon>Pseudomonadota</taxon>
        <taxon>Betaproteobacteria</taxon>
        <taxon>Burkholderiales</taxon>
        <taxon>Comamonadaceae</taxon>
        <taxon>Polaromonas</taxon>
    </lineage>
</organism>
<geneLocation type="plasmid" evidence="1 2">
    <name>pPNAP03</name>
</geneLocation>
<dbReference type="EMBL" id="CP000532">
    <property type="protein sequence ID" value="ABM39903.1"/>
    <property type="molecule type" value="Genomic_DNA"/>
</dbReference>
<evidence type="ECO:0000313" key="1">
    <source>
        <dbReference type="EMBL" id="ABM39903.1"/>
    </source>
</evidence>
<accession>A1VW75</accession>
<keyword evidence="1" id="KW-0614">Plasmid</keyword>
<evidence type="ECO:0000313" key="2">
    <source>
        <dbReference type="Proteomes" id="UP000000644"/>
    </source>
</evidence>
<protein>
    <submittedName>
        <fullName evidence="1">Uncharacterized protein</fullName>
    </submittedName>
</protein>
<dbReference type="HOGENOM" id="CLU_2603032_0_0_4"/>
<dbReference type="OrthoDB" id="282100at2"/>